<feature type="chain" id="PRO_5046817468" evidence="2">
    <location>
        <begin position="27"/>
        <end position="202"/>
    </location>
</feature>
<keyword evidence="1 2" id="KW-0732">Signal</keyword>
<protein>
    <submittedName>
        <fullName evidence="4">3D (Asp-Asp-Asp) domain-containing protein</fullName>
    </submittedName>
</protein>
<organism evidence="4 5">
    <name type="scientific">Ammoniphilus resinae</name>
    <dbReference type="NCBI Taxonomy" id="861532"/>
    <lineage>
        <taxon>Bacteria</taxon>
        <taxon>Bacillati</taxon>
        <taxon>Bacillota</taxon>
        <taxon>Bacilli</taxon>
        <taxon>Bacillales</taxon>
        <taxon>Paenibacillaceae</taxon>
        <taxon>Aneurinibacillus group</taxon>
        <taxon>Ammoniphilus</taxon>
    </lineage>
</organism>
<dbReference type="PANTHER" id="PTHR39160">
    <property type="entry name" value="CELL WALL-BINDING PROTEIN YOCH"/>
    <property type="match status" value="1"/>
</dbReference>
<gene>
    <name evidence="4" type="ORF">J2Z37_001209</name>
</gene>
<dbReference type="InterPro" id="IPR036908">
    <property type="entry name" value="RlpA-like_sf"/>
</dbReference>
<dbReference type="SUPFAM" id="SSF50685">
    <property type="entry name" value="Barwin-like endoglucanases"/>
    <property type="match status" value="1"/>
</dbReference>
<dbReference type="InterPro" id="IPR010611">
    <property type="entry name" value="3D_dom"/>
</dbReference>
<proteinExistence type="predicted"/>
<dbReference type="EMBL" id="JAGGKT010000002">
    <property type="protein sequence ID" value="MBP1931212.1"/>
    <property type="molecule type" value="Genomic_DNA"/>
</dbReference>
<name>A0ABS4GM77_9BACL</name>
<dbReference type="InterPro" id="IPR059180">
    <property type="entry name" value="3D_YorM"/>
</dbReference>
<dbReference type="InterPro" id="IPR018392">
    <property type="entry name" value="LysM"/>
</dbReference>
<dbReference type="RefSeq" id="WP_209809293.1">
    <property type="nucleotide sequence ID" value="NZ_JAGGKT010000002.1"/>
</dbReference>
<dbReference type="PANTHER" id="PTHR39160:SF4">
    <property type="entry name" value="RESUSCITATION-PROMOTING FACTOR RPFB"/>
    <property type="match status" value="1"/>
</dbReference>
<dbReference type="Pfam" id="PF06725">
    <property type="entry name" value="3D"/>
    <property type="match status" value="1"/>
</dbReference>
<dbReference type="PROSITE" id="PS51782">
    <property type="entry name" value="LYSM"/>
    <property type="match status" value="1"/>
</dbReference>
<keyword evidence="5" id="KW-1185">Reference proteome</keyword>
<feature type="domain" description="LysM" evidence="3">
    <location>
        <begin position="27"/>
        <end position="71"/>
    </location>
</feature>
<dbReference type="CDD" id="cd00118">
    <property type="entry name" value="LysM"/>
    <property type="match status" value="1"/>
</dbReference>
<dbReference type="Gene3D" id="2.40.40.10">
    <property type="entry name" value="RlpA-like domain"/>
    <property type="match status" value="1"/>
</dbReference>
<evidence type="ECO:0000313" key="4">
    <source>
        <dbReference type="EMBL" id="MBP1931212.1"/>
    </source>
</evidence>
<evidence type="ECO:0000256" key="1">
    <source>
        <dbReference type="ARBA" id="ARBA00022729"/>
    </source>
</evidence>
<dbReference type="CDD" id="cd14667">
    <property type="entry name" value="3D_containing_proteins"/>
    <property type="match status" value="1"/>
</dbReference>
<dbReference type="SMART" id="SM00257">
    <property type="entry name" value="LysM"/>
    <property type="match status" value="1"/>
</dbReference>
<dbReference type="Proteomes" id="UP001519343">
    <property type="component" value="Unassembled WGS sequence"/>
</dbReference>
<dbReference type="InterPro" id="IPR051933">
    <property type="entry name" value="Resuscitation_pf_RpfB"/>
</dbReference>
<accession>A0ABS4GM77</accession>
<feature type="signal peptide" evidence="2">
    <location>
        <begin position="1"/>
        <end position="26"/>
    </location>
</feature>
<sequence length="202" mass="22015">MNKWKKRVISIGVTISLFAMATPTFAASYTVKEKDTLWEISKTHQISLAKLQQENPTVDALNLQPGQTINLPEKNEKQQNKTAKITMASKKSLPEYSKVITAISTAYTSAPSENGKWGAVDYFGNPLKLGTIAVDPKVIPLGTKVFIEGYSSDVLPSGGMYAVASDVGGKVKGNRIDIFLPTTSKKAWTFGKQNVKVYLLGE</sequence>
<comment type="caution">
    <text evidence="4">The sequence shown here is derived from an EMBL/GenBank/DDBJ whole genome shotgun (WGS) entry which is preliminary data.</text>
</comment>
<reference evidence="4 5" key="1">
    <citation type="submission" date="2021-03" db="EMBL/GenBank/DDBJ databases">
        <title>Genomic Encyclopedia of Type Strains, Phase IV (KMG-IV): sequencing the most valuable type-strain genomes for metagenomic binning, comparative biology and taxonomic classification.</title>
        <authorList>
            <person name="Goeker M."/>
        </authorList>
    </citation>
    <scope>NUCLEOTIDE SEQUENCE [LARGE SCALE GENOMIC DNA]</scope>
    <source>
        <strain evidence="4 5">DSM 24738</strain>
    </source>
</reference>
<evidence type="ECO:0000259" key="3">
    <source>
        <dbReference type="PROSITE" id="PS51782"/>
    </source>
</evidence>
<dbReference type="Pfam" id="PF01476">
    <property type="entry name" value="LysM"/>
    <property type="match status" value="1"/>
</dbReference>
<dbReference type="Gene3D" id="3.10.350.10">
    <property type="entry name" value="LysM domain"/>
    <property type="match status" value="1"/>
</dbReference>
<dbReference type="InterPro" id="IPR036779">
    <property type="entry name" value="LysM_dom_sf"/>
</dbReference>
<evidence type="ECO:0000313" key="5">
    <source>
        <dbReference type="Proteomes" id="UP001519343"/>
    </source>
</evidence>
<evidence type="ECO:0000256" key="2">
    <source>
        <dbReference type="SAM" id="SignalP"/>
    </source>
</evidence>
<dbReference type="SUPFAM" id="SSF54106">
    <property type="entry name" value="LysM domain"/>
    <property type="match status" value="1"/>
</dbReference>